<evidence type="ECO:0000256" key="1">
    <source>
        <dbReference type="ARBA" id="ARBA00004651"/>
    </source>
</evidence>
<reference evidence="9 10" key="1">
    <citation type="submission" date="2023-03" db="EMBL/GenBank/DDBJ databases">
        <title>Genome insight into feeding habits of ladybird beetles.</title>
        <authorList>
            <person name="Li H.-S."/>
            <person name="Huang Y.-H."/>
            <person name="Pang H."/>
        </authorList>
    </citation>
    <scope>NUCLEOTIDE SEQUENCE [LARGE SCALE GENOMIC DNA]</scope>
    <source>
        <strain evidence="9">SYSU_2023b</strain>
        <tissue evidence="9">Whole body</tissue>
    </source>
</reference>
<proteinExistence type="predicted"/>
<dbReference type="AlphaFoldDB" id="A0AAW1U2N5"/>
<keyword evidence="10" id="KW-1185">Reference proteome</keyword>
<dbReference type="PANTHER" id="PTHR42643:SF30">
    <property type="entry name" value="IONOTROPIC RECEPTOR 40A-RELATED"/>
    <property type="match status" value="1"/>
</dbReference>
<keyword evidence="5 8" id="KW-0472">Membrane</keyword>
<evidence type="ECO:0000256" key="5">
    <source>
        <dbReference type="ARBA" id="ARBA00023136"/>
    </source>
</evidence>
<comment type="subcellular location">
    <subcellularLocation>
        <location evidence="1">Cell membrane</location>
        <topology evidence="1">Multi-pass membrane protein</topology>
    </subcellularLocation>
</comment>
<name>A0AAW1U2N5_9CUCU</name>
<dbReference type="SUPFAM" id="SSF53850">
    <property type="entry name" value="Periplasmic binding protein-like II"/>
    <property type="match status" value="1"/>
</dbReference>
<keyword evidence="7" id="KW-0325">Glycoprotein</keyword>
<evidence type="ECO:0008006" key="11">
    <source>
        <dbReference type="Google" id="ProtNLM"/>
    </source>
</evidence>
<dbReference type="Gene3D" id="1.10.287.70">
    <property type="match status" value="1"/>
</dbReference>
<sequence>MLCLNNILKEVQVNSTVIVVNYEYALDAPTIRLNLKENFNLMEFTNFQLFVKHCIVNIDDIDFEQFVHFKKRTKLNEHIKFVLIGERWPFEKFRQFLHIFQNIIHINSRSGDISTFVMSQKRYSRKIVIKKHGNCLENNFNLSEVVSRISIYQGSRITVCYFQIPPYGMSKCGNTKGISVEITALALDMLNISAHFKGYIFPRMTLNQHYHYVFSNDICTIHVQAEAMKDFDFTQPYVFDHLNWIVPTPEEIPRWKFAFQVFSSDVWLTWVISCLVLSLAWYATEFTMNSKPQLKQLAMGLEIIFTLFLQQSSNIKISTISTRIVLATIIISTFFINLFYICKFSYLLSGMNYENSIETLEDVMEKSLYVRIPDEVNNYYKDEEKILQYFKLFRKDFEYSLKEAASLRNSITSNLHRSYIYNLKDVLDDNKRVLLEEMRTPIKVAHLTAVLPKGNALTKLLSDKFGHLRQHGLVDYVTSKYYKFPAEGTNVEKKKLTLTSIQFPLCAWIIGIIFSLIAFLNELNIFNVVINWIF</sequence>
<gene>
    <name evidence="9" type="ORF">WA026_002523</name>
</gene>
<feature type="transmembrane region" description="Helical" evidence="8">
    <location>
        <begin position="503"/>
        <end position="520"/>
    </location>
</feature>
<evidence type="ECO:0000313" key="10">
    <source>
        <dbReference type="Proteomes" id="UP001431783"/>
    </source>
</evidence>
<dbReference type="InterPro" id="IPR052192">
    <property type="entry name" value="Insect_Ionotropic_Sensory_Rcpt"/>
</dbReference>
<evidence type="ECO:0000256" key="4">
    <source>
        <dbReference type="ARBA" id="ARBA00022989"/>
    </source>
</evidence>
<dbReference type="Proteomes" id="UP001431783">
    <property type="component" value="Unassembled WGS sequence"/>
</dbReference>
<keyword evidence="4 8" id="KW-1133">Transmembrane helix</keyword>
<dbReference type="EMBL" id="JARQZJ010000031">
    <property type="protein sequence ID" value="KAK9874171.1"/>
    <property type="molecule type" value="Genomic_DNA"/>
</dbReference>
<feature type="transmembrane region" description="Helical" evidence="8">
    <location>
        <begin position="324"/>
        <end position="342"/>
    </location>
</feature>
<evidence type="ECO:0000256" key="8">
    <source>
        <dbReference type="SAM" id="Phobius"/>
    </source>
</evidence>
<evidence type="ECO:0000256" key="7">
    <source>
        <dbReference type="ARBA" id="ARBA00023180"/>
    </source>
</evidence>
<organism evidence="9 10">
    <name type="scientific">Henosepilachna vigintioctopunctata</name>
    <dbReference type="NCBI Taxonomy" id="420089"/>
    <lineage>
        <taxon>Eukaryota</taxon>
        <taxon>Metazoa</taxon>
        <taxon>Ecdysozoa</taxon>
        <taxon>Arthropoda</taxon>
        <taxon>Hexapoda</taxon>
        <taxon>Insecta</taxon>
        <taxon>Pterygota</taxon>
        <taxon>Neoptera</taxon>
        <taxon>Endopterygota</taxon>
        <taxon>Coleoptera</taxon>
        <taxon>Polyphaga</taxon>
        <taxon>Cucujiformia</taxon>
        <taxon>Coccinelloidea</taxon>
        <taxon>Coccinellidae</taxon>
        <taxon>Epilachninae</taxon>
        <taxon>Epilachnini</taxon>
        <taxon>Henosepilachna</taxon>
    </lineage>
</organism>
<dbReference type="PANTHER" id="PTHR42643">
    <property type="entry name" value="IONOTROPIC RECEPTOR 20A-RELATED"/>
    <property type="match status" value="1"/>
</dbReference>
<accession>A0AAW1U2N5</accession>
<feature type="transmembrane region" description="Helical" evidence="8">
    <location>
        <begin position="266"/>
        <end position="284"/>
    </location>
</feature>
<keyword evidence="3 8" id="KW-0812">Transmembrane</keyword>
<evidence type="ECO:0000313" key="9">
    <source>
        <dbReference type="EMBL" id="KAK9874171.1"/>
    </source>
</evidence>
<evidence type="ECO:0000256" key="3">
    <source>
        <dbReference type="ARBA" id="ARBA00022692"/>
    </source>
</evidence>
<evidence type="ECO:0000256" key="6">
    <source>
        <dbReference type="ARBA" id="ARBA00023170"/>
    </source>
</evidence>
<keyword evidence="2" id="KW-1003">Cell membrane</keyword>
<dbReference type="GO" id="GO:0005886">
    <property type="term" value="C:plasma membrane"/>
    <property type="evidence" value="ECO:0007669"/>
    <property type="project" value="UniProtKB-SubCell"/>
</dbReference>
<comment type="caution">
    <text evidence="9">The sequence shown here is derived from an EMBL/GenBank/DDBJ whole genome shotgun (WGS) entry which is preliminary data.</text>
</comment>
<protein>
    <recommendedName>
        <fullName evidence="11">Ionotropic receptor</fullName>
    </recommendedName>
</protein>
<evidence type="ECO:0000256" key="2">
    <source>
        <dbReference type="ARBA" id="ARBA00022475"/>
    </source>
</evidence>
<keyword evidence="6" id="KW-0675">Receptor</keyword>